<dbReference type="Gene3D" id="3.40.630.30">
    <property type="match status" value="1"/>
</dbReference>
<dbReference type="EMBL" id="SGIM01000001">
    <property type="protein sequence ID" value="RZF56740.1"/>
    <property type="molecule type" value="Genomic_DNA"/>
</dbReference>
<dbReference type="GO" id="GO:0008080">
    <property type="term" value="F:N-acetyltransferase activity"/>
    <property type="evidence" value="ECO:0007669"/>
    <property type="project" value="InterPro"/>
</dbReference>
<sequence length="158" mass="18191">MKIVEYNDKFKDDVIDLILSIQNIEFDVGIPLAEQTDIQDIHKYFITSGGNFWLALDQNDKLIGTIGLQALTPQTAILKKFFVISEYRGHQVGMALYSELLKFAEINQFLEIFLDTPAKATQSHKFYRKAGFEEVAKELLPVAYQYPDRDSLIFHLKL</sequence>
<protein>
    <submittedName>
        <fullName evidence="3">GNAT family N-acetyltransferase</fullName>
    </submittedName>
</protein>
<feature type="domain" description="N-acetyltransferase" evidence="2">
    <location>
        <begin position="1"/>
        <end position="158"/>
    </location>
</feature>
<dbReference type="Proteomes" id="UP000292110">
    <property type="component" value="Unassembled WGS sequence"/>
</dbReference>
<evidence type="ECO:0000313" key="4">
    <source>
        <dbReference type="Proteomes" id="UP000292110"/>
    </source>
</evidence>
<dbReference type="InterPro" id="IPR016181">
    <property type="entry name" value="Acyl_CoA_acyltransferase"/>
</dbReference>
<keyword evidence="1 3" id="KW-0808">Transferase</keyword>
<dbReference type="AlphaFoldDB" id="A0A4Q6XJG3"/>
<dbReference type="PANTHER" id="PTHR13947">
    <property type="entry name" value="GNAT FAMILY N-ACETYLTRANSFERASE"/>
    <property type="match status" value="1"/>
</dbReference>
<dbReference type="PROSITE" id="PS51186">
    <property type="entry name" value="GNAT"/>
    <property type="match status" value="1"/>
</dbReference>
<dbReference type="CDD" id="cd04301">
    <property type="entry name" value="NAT_SF"/>
    <property type="match status" value="1"/>
</dbReference>
<organism evidence="3 4">
    <name type="scientific">Acinetobacter halotolerans</name>
    <dbReference type="NCBI Taxonomy" id="1752076"/>
    <lineage>
        <taxon>Bacteria</taxon>
        <taxon>Pseudomonadati</taxon>
        <taxon>Pseudomonadota</taxon>
        <taxon>Gammaproteobacteria</taxon>
        <taxon>Moraxellales</taxon>
        <taxon>Moraxellaceae</taxon>
        <taxon>Acinetobacter</taxon>
    </lineage>
</organism>
<accession>A0A4Q6XJG3</accession>
<comment type="caution">
    <text evidence="3">The sequence shown here is derived from an EMBL/GenBank/DDBJ whole genome shotgun (WGS) entry which is preliminary data.</text>
</comment>
<dbReference type="InterPro" id="IPR050769">
    <property type="entry name" value="NAT_camello-type"/>
</dbReference>
<dbReference type="RefSeq" id="WP_130160710.1">
    <property type="nucleotide sequence ID" value="NZ_SGIM01000001.1"/>
</dbReference>
<name>A0A4Q6XJG3_9GAMM</name>
<dbReference type="Pfam" id="PF00583">
    <property type="entry name" value="Acetyltransf_1"/>
    <property type="match status" value="1"/>
</dbReference>
<gene>
    <name evidence="3" type="ORF">EXE30_00325</name>
</gene>
<evidence type="ECO:0000313" key="3">
    <source>
        <dbReference type="EMBL" id="RZF56740.1"/>
    </source>
</evidence>
<evidence type="ECO:0000259" key="2">
    <source>
        <dbReference type="PROSITE" id="PS51186"/>
    </source>
</evidence>
<dbReference type="PANTHER" id="PTHR13947:SF37">
    <property type="entry name" value="LD18367P"/>
    <property type="match status" value="1"/>
</dbReference>
<dbReference type="SUPFAM" id="SSF55729">
    <property type="entry name" value="Acyl-CoA N-acyltransferases (Nat)"/>
    <property type="match status" value="1"/>
</dbReference>
<dbReference type="InterPro" id="IPR000182">
    <property type="entry name" value="GNAT_dom"/>
</dbReference>
<keyword evidence="4" id="KW-1185">Reference proteome</keyword>
<evidence type="ECO:0000256" key="1">
    <source>
        <dbReference type="ARBA" id="ARBA00022679"/>
    </source>
</evidence>
<proteinExistence type="predicted"/>
<reference evidence="3 4" key="1">
    <citation type="submission" date="2019-02" db="EMBL/GenBank/DDBJ databases">
        <title>The draft genome of Acinetobacter halotolerans strain JCM 31009.</title>
        <authorList>
            <person name="Qin J."/>
            <person name="Feng Y."/>
            <person name="Nemec A."/>
            <person name="Zong Z."/>
        </authorList>
    </citation>
    <scope>NUCLEOTIDE SEQUENCE [LARGE SCALE GENOMIC DNA]</scope>
    <source>
        <strain evidence="3 4">JCM 31009</strain>
    </source>
</reference>